<evidence type="ECO:0000313" key="1">
    <source>
        <dbReference type="EMBL" id="MSE17274.1"/>
    </source>
</evidence>
<comment type="caution">
    <text evidence="1">The sequence shown here is derived from an EMBL/GenBank/DDBJ whole genome shotgun (WGS) entry which is preliminary data.</text>
</comment>
<proteinExistence type="predicted"/>
<protein>
    <submittedName>
        <fullName evidence="1">Recombinase RecA</fullName>
    </submittedName>
</protein>
<reference evidence="1 2" key="1">
    <citation type="submission" date="2019-11" db="EMBL/GenBank/DDBJ databases">
        <title>Draft Genome Sequence of Plant Growth-Promoting Rhizosphere-Associated Bacteria.</title>
        <authorList>
            <person name="Vasilyev I.Y."/>
            <person name="Radchenko V."/>
            <person name="Ilnitskaya E.V."/>
        </authorList>
    </citation>
    <scope>NUCLEOTIDE SEQUENCE [LARGE SCALE GENOMIC DNA]</scope>
    <source>
        <strain evidence="1 2">VRA_MhP_f</strain>
    </source>
</reference>
<name>A0A7X2MQ45_ENTAG</name>
<organism evidence="1 2">
    <name type="scientific">Enterobacter agglomerans</name>
    <name type="common">Erwinia herbicola</name>
    <name type="synonym">Pantoea agglomerans</name>
    <dbReference type="NCBI Taxonomy" id="549"/>
    <lineage>
        <taxon>Bacteria</taxon>
        <taxon>Pseudomonadati</taxon>
        <taxon>Pseudomonadota</taxon>
        <taxon>Gammaproteobacteria</taxon>
        <taxon>Enterobacterales</taxon>
        <taxon>Erwiniaceae</taxon>
        <taxon>Pantoea</taxon>
        <taxon>Pantoea agglomerans group</taxon>
    </lineage>
</organism>
<sequence>GKSNAGNFLKENAAVANEIDLKLREMLLNGADEKLAAADKAAEKEDAAEANEDF</sequence>
<accession>A0A7X2MQ45</accession>
<feature type="non-terminal residue" evidence="1">
    <location>
        <position position="1"/>
    </location>
</feature>
<gene>
    <name evidence="1" type="primary">recA</name>
    <name evidence="1" type="ORF">GKC49_19810</name>
</gene>
<dbReference type="AlphaFoldDB" id="A0A7X2MQ45"/>
<dbReference type="EMBL" id="WKLC01001079">
    <property type="protein sequence ID" value="MSE17274.1"/>
    <property type="molecule type" value="Genomic_DNA"/>
</dbReference>
<dbReference type="Proteomes" id="UP000461948">
    <property type="component" value="Unassembled WGS sequence"/>
</dbReference>
<evidence type="ECO:0000313" key="2">
    <source>
        <dbReference type="Proteomes" id="UP000461948"/>
    </source>
</evidence>
<dbReference type="Gene3D" id="3.30.250.10">
    <property type="entry name" value="RecA protein, C-terminal domain"/>
    <property type="match status" value="1"/>
</dbReference>